<feature type="region of interest" description="Disordered" evidence="21">
    <location>
        <begin position="547"/>
        <end position="601"/>
    </location>
</feature>
<keyword evidence="13" id="KW-0333">Golgi apparatus</keyword>
<evidence type="ECO:0000256" key="2">
    <source>
        <dbReference type="ARBA" id="ARBA00004300"/>
    </source>
</evidence>
<evidence type="ECO:0000256" key="19">
    <source>
        <dbReference type="ARBA" id="ARBA00083433"/>
    </source>
</evidence>
<comment type="function">
    <text evidence="17">Microtubule plus-end tracking protein that promotes the stabilization of dynamic microtubules. Involved in the nucleation of noncentrosomal microtubules originating from the trans-Golgi network (TGN). Required for the polarization of the cytoplasmic microtubule arrays in migrating cells towards the leading edge of the cell. May act at the cell cortex to enhance the frequency of rescue of depolymerizing microtubules by attaching their plus-ends to cortical platforms composed of ERC1 and PHLDB2. This cortical microtubule stabilizing activity is regulated at least in part by phosphatidylinositol 3-kinase signaling. Also performs a similar stabilizing function at the kinetochore which is essential for the bipolar alignment of chromosomes on the mitotic spindle.</text>
</comment>
<dbReference type="GO" id="GO:0005876">
    <property type="term" value="C:spindle microtubule"/>
    <property type="evidence" value="ECO:0007669"/>
    <property type="project" value="TreeGrafter"/>
</dbReference>
<protein>
    <recommendedName>
        <fullName evidence="18">CLIP-associating protein 1</fullName>
    </recommendedName>
    <alternativeName>
        <fullName evidence="19">Cytoplasmic linker-associated protein 1</fullName>
    </alternativeName>
</protein>
<proteinExistence type="inferred from homology"/>
<feature type="compositionally biased region" description="Low complexity" evidence="21">
    <location>
        <begin position="839"/>
        <end position="853"/>
    </location>
</feature>
<dbReference type="GO" id="GO:0000776">
    <property type="term" value="C:kinetochore"/>
    <property type="evidence" value="ECO:0007669"/>
    <property type="project" value="UniProtKB-KW"/>
</dbReference>
<feature type="compositionally biased region" description="Basic and acidic residues" evidence="21">
    <location>
        <begin position="1184"/>
        <end position="1201"/>
    </location>
</feature>
<dbReference type="GO" id="GO:0008017">
    <property type="term" value="F:microtubule binding"/>
    <property type="evidence" value="ECO:0007669"/>
    <property type="project" value="UniProtKB-ARBA"/>
</dbReference>
<evidence type="ECO:0000313" key="23">
    <source>
        <dbReference type="Proteomes" id="UP000252040"/>
    </source>
</evidence>
<feature type="region of interest" description="Disordered" evidence="21">
    <location>
        <begin position="829"/>
        <end position="857"/>
    </location>
</feature>
<dbReference type="InterPro" id="IPR048491">
    <property type="entry name" value="XMAP215_CLASP_TOG"/>
</dbReference>
<dbReference type="FunCoup" id="A0A341BC15">
    <property type="interactions" value="2838"/>
</dbReference>
<dbReference type="FunFam" id="1.25.10.10:FF:000001">
    <property type="entry name" value="CLIP-associating protein 1 isoform 2"/>
    <property type="match status" value="1"/>
</dbReference>
<feature type="domain" description="TOG" evidence="22">
    <location>
        <begin position="7"/>
        <end position="232"/>
    </location>
</feature>
<evidence type="ECO:0000256" key="7">
    <source>
        <dbReference type="ARBA" id="ARBA00022490"/>
    </source>
</evidence>
<feature type="compositionally biased region" description="Polar residues" evidence="21">
    <location>
        <begin position="1109"/>
        <end position="1121"/>
    </location>
</feature>
<evidence type="ECO:0000256" key="8">
    <source>
        <dbReference type="ARBA" id="ARBA00022618"/>
    </source>
</evidence>
<feature type="compositionally biased region" description="Gly residues" evidence="21">
    <location>
        <begin position="280"/>
        <end position="294"/>
    </location>
</feature>
<feature type="repeat" description="HEAT" evidence="20">
    <location>
        <begin position="168"/>
        <end position="206"/>
    </location>
</feature>
<dbReference type="InterPro" id="IPR024395">
    <property type="entry name" value="CLASP_N_dom"/>
</dbReference>
<dbReference type="GeneID" id="112398744"/>
<feature type="region of interest" description="Disordered" evidence="21">
    <location>
        <begin position="1181"/>
        <end position="1225"/>
    </location>
</feature>
<dbReference type="PROSITE" id="PS50077">
    <property type="entry name" value="HEAT_REPEAT"/>
    <property type="match status" value="1"/>
</dbReference>
<dbReference type="Proteomes" id="UP000252040">
    <property type="component" value="Unplaced"/>
</dbReference>
<dbReference type="InterPro" id="IPR011989">
    <property type="entry name" value="ARM-like"/>
</dbReference>
<keyword evidence="7" id="KW-0963">Cytoplasm</keyword>
<dbReference type="SMART" id="SM01349">
    <property type="entry name" value="TOG"/>
    <property type="match status" value="3"/>
</dbReference>
<keyword evidence="6" id="KW-0158">Chromosome</keyword>
<keyword evidence="12" id="KW-0995">Kinetochore</keyword>
<dbReference type="RefSeq" id="XP_024599222.1">
    <property type="nucleotide sequence ID" value="XM_024743454.1"/>
</dbReference>
<evidence type="ECO:0000256" key="14">
    <source>
        <dbReference type="ARBA" id="ARBA00023212"/>
    </source>
</evidence>
<dbReference type="InParanoid" id="A0A341BC15"/>
<feature type="region of interest" description="Disordered" evidence="21">
    <location>
        <begin position="244"/>
        <end position="294"/>
    </location>
</feature>
<organism evidence="23 24">
    <name type="scientific">Neophocaena asiaeorientalis asiaeorientalis</name>
    <name type="common">Yangtze finless porpoise</name>
    <name type="synonym">Neophocaena phocaenoides subsp. asiaeorientalis</name>
    <dbReference type="NCBI Taxonomy" id="1706337"/>
    <lineage>
        <taxon>Eukaryota</taxon>
        <taxon>Metazoa</taxon>
        <taxon>Chordata</taxon>
        <taxon>Craniata</taxon>
        <taxon>Vertebrata</taxon>
        <taxon>Euteleostomi</taxon>
        <taxon>Mammalia</taxon>
        <taxon>Eutheria</taxon>
        <taxon>Laurasiatheria</taxon>
        <taxon>Artiodactyla</taxon>
        <taxon>Whippomorpha</taxon>
        <taxon>Cetacea</taxon>
        <taxon>Odontoceti</taxon>
        <taxon>Phocoenidae</taxon>
        <taxon>Neophocaena</taxon>
    </lineage>
</organism>
<dbReference type="SUPFAM" id="SSF48371">
    <property type="entry name" value="ARM repeat"/>
    <property type="match status" value="2"/>
</dbReference>
<keyword evidence="15" id="KW-0131">Cell cycle</keyword>
<sequence length="1523" mass="166831">MEPRCMEYFSAQVQQKDVGGRLQVGQELLLYLGVPGAIPDLEEDLGCVGKTVDALTGWVGSSNYRVSLMGLEILSAFVDRLSTRFKSYVAMVIVALIDRMGDAKDKVRDEAQTLILKLMDQVAPPMYIWEQLASGFKHKNFRSREGVCLCLIETLNIFGAQPLVLSKLVPHLCILFGDSNSQVRDAAILAVVEIYRHVGEKVRVDLYKRGIPLARLEMILGKFDEVQNSGGVILSACKDKSFDDEESVDGNRPSSAASAFKVPAPKTSGNPVNSARKPGSAGGPKVGGASKEGGAGAVDEDDFIKAFTDVPSIQIYSSRELEETLNKIREILSDDKHDWDQRANALKKIRSLLVAGAAQYDCFFQHLRLLDGALKLSAKDLRSQVVREACITVAHLSTVLGNKFDHGAEAIVPTLFNLVPNSAKVMATSGCAAIRFIIRHTHVPRLIPLITSNCTSKSVPVRRRSFEFLDLLLQEWQTHSLERHAAVLVETIKKGIHDADAEARVEARKTYMGLRNHFPGEAETLYNSLEPSYQKSLQTYLKSSGSVASLPQSDRSSSSSQESLNRPFSSKWSTANPSTVAGRVSAGSSKASSLPGSLQRSRSDIDVNAAAGAKAHHAAGQSVRSGRLGAGALNPGSYASLEDTSDKMDGTASEDGRVRAKLSAPLASMGNAKTDSRGRSRTKMVSQSQPGSRSGSPGRVLTTTALSTVSSGVQRVLVNSASTQKRSKIPRSQGCSREASPSRLSVARSSRIPRPSVSQGCSREASRESSRDTSPVRSFQPLGPGYGISQSSRLSSSVSAMRVLNTGSDVEEAVADALKKPARRRYESYGMHSDDDANSDASSACSERSYSSRNGSIPTYMRQTEDVAEVLNRCASSNWSERKEGLLGLQNLLKNQRTLSRVELKRLCEIFTRMFADPHGKRVFSMFLETLVDFIQVHKDDLQDWLFVLLTQLLKKMGADLLGSVQAKVQKALDVTRESFPNDLQFNILMRFTVDQTQTPSLKTVKPALRDQLHSFWSSKVKVAILKYIETLAKQMDPGDFINSSETRLAVSRVITWTTEPKSSDVRKAAQSVLISLFELNTPEFTMLLGALPKTFQDGATKLLHNHLRNTGNGTQGSMGSPLTRPTPRSPANWSSPLTSPTNTSQNTLSPSAFDYDTENMNSEDIYSSLRGVTEAIQNFSFRSQEDMNEPLKRDSKKDEGDSTCGGPGMSDPRAGGDATDSSQTALDNKTSLLHSMPAHSSPRSRDYNPYNYSDSISPFNKSALKEAMFDDDADQFPDDLSLDHSDLVAELLKELSNHNERVEERKIALYELMKLTQEESFSVWDEHFKTILLLLLETLGDKEPTIRALALKVLREILRHQPARFKNYAELTVMKTLEAHKDPHKEVVRSAEEAASVLATSISPEQCIKVLCPIIQTADYPINLAAIKMQTKVIERVSKETLNLLLPEIMPGLIQGYDNSESSVRKACVFCLVAVHAVIGDELKPHLSQLTGSKMKLLNLYIKRAQTGSGGADPTTDVSGQS</sequence>
<evidence type="ECO:0000256" key="18">
    <source>
        <dbReference type="ARBA" id="ARBA00071710"/>
    </source>
</evidence>
<evidence type="ECO:0000256" key="1">
    <source>
        <dbReference type="ARBA" id="ARBA00004186"/>
    </source>
</evidence>
<dbReference type="InterPro" id="IPR034085">
    <property type="entry name" value="TOG"/>
</dbReference>
<dbReference type="FunFam" id="1.25.10.10:FF:000005">
    <property type="entry name" value="CLIP-associating protein 1 isoform 2"/>
    <property type="match status" value="1"/>
</dbReference>
<dbReference type="InterPro" id="IPR057546">
    <property type="entry name" value="HEAT_GCN1"/>
</dbReference>
<comment type="similarity">
    <text evidence="5">Belongs to the CLASP family.</text>
</comment>
<feature type="domain" description="TOG" evidence="22">
    <location>
        <begin position="317"/>
        <end position="550"/>
    </location>
</feature>
<evidence type="ECO:0000256" key="16">
    <source>
        <dbReference type="ARBA" id="ARBA00023328"/>
    </source>
</evidence>
<dbReference type="GO" id="GO:0090307">
    <property type="term" value="P:mitotic spindle assembly"/>
    <property type="evidence" value="ECO:0007669"/>
    <property type="project" value="TreeGrafter"/>
</dbReference>
<keyword evidence="23" id="KW-1185">Reference proteome</keyword>
<feature type="region of interest" description="Disordered" evidence="21">
    <location>
        <begin position="1107"/>
        <end position="1157"/>
    </location>
</feature>
<comment type="subcellular location">
    <subcellularLocation>
        <location evidence="4">Chromosome</location>
        <location evidence="4">Centromere</location>
        <location evidence="4">Kinetochore</location>
    </subcellularLocation>
    <subcellularLocation>
        <location evidence="2">Cytoplasm</location>
        <location evidence="2">Cytoskeleton</location>
        <location evidence="2">Microtubule organizing center</location>
        <location evidence="2">Centrosome</location>
    </subcellularLocation>
    <subcellularLocation>
        <location evidence="1">Cytoplasm</location>
        <location evidence="1">Cytoskeleton</location>
        <location evidence="1">Spindle</location>
    </subcellularLocation>
    <subcellularLocation>
        <location evidence="3">Golgi apparatus</location>
        <location evidence="3">trans-Golgi network</location>
    </subcellularLocation>
</comment>
<evidence type="ECO:0000256" key="3">
    <source>
        <dbReference type="ARBA" id="ARBA00004601"/>
    </source>
</evidence>
<feature type="compositionally biased region" description="Polar residues" evidence="21">
    <location>
        <begin position="586"/>
        <end position="600"/>
    </location>
</feature>
<dbReference type="Pfam" id="PF21041">
    <property type="entry name" value="XMAP215_CLASP_TOG"/>
    <property type="match status" value="1"/>
</dbReference>
<feature type="compositionally biased region" description="Basic and acidic residues" evidence="21">
    <location>
        <begin position="644"/>
        <end position="658"/>
    </location>
</feature>
<keyword evidence="9" id="KW-0493">Microtubule</keyword>
<dbReference type="GO" id="GO:0030010">
    <property type="term" value="P:establishment of cell polarity"/>
    <property type="evidence" value="ECO:0007669"/>
    <property type="project" value="UniProtKB-ARBA"/>
</dbReference>
<dbReference type="FunFam" id="1.25.10.10:FF:000006">
    <property type="entry name" value="CLIP-associating protein 1 isoform 2"/>
    <property type="match status" value="1"/>
</dbReference>
<evidence type="ECO:0000256" key="15">
    <source>
        <dbReference type="ARBA" id="ARBA00023306"/>
    </source>
</evidence>
<evidence type="ECO:0000256" key="17">
    <source>
        <dbReference type="ARBA" id="ARBA00055763"/>
    </source>
</evidence>
<dbReference type="GO" id="GO:0005813">
    <property type="term" value="C:centrosome"/>
    <property type="evidence" value="ECO:0007669"/>
    <property type="project" value="UniProtKB-SubCell"/>
</dbReference>
<evidence type="ECO:0000256" key="6">
    <source>
        <dbReference type="ARBA" id="ARBA00022454"/>
    </source>
</evidence>
<evidence type="ECO:0000256" key="10">
    <source>
        <dbReference type="ARBA" id="ARBA00022737"/>
    </source>
</evidence>
<feature type="region of interest" description="Disordered" evidence="21">
    <location>
        <begin position="718"/>
        <end position="794"/>
    </location>
</feature>
<keyword evidence="8" id="KW-0132">Cell division</keyword>
<dbReference type="GO" id="GO:0005881">
    <property type="term" value="C:cytoplasmic microtubule"/>
    <property type="evidence" value="ECO:0007669"/>
    <property type="project" value="TreeGrafter"/>
</dbReference>
<dbReference type="Gene3D" id="1.25.10.10">
    <property type="entry name" value="Leucine-rich Repeat Variant"/>
    <property type="match status" value="4"/>
</dbReference>
<feature type="compositionally biased region" description="Polar residues" evidence="21">
    <location>
        <begin position="1130"/>
        <end position="1151"/>
    </location>
</feature>
<dbReference type="STRING" id="1706337.A0A341BC15"/>
<dbReference type="GO" id="GO:0005794">
    <property type="term" value="C:Golgi apparatus"/>
    <property type="evidence" value="ECO:0007669"/>
    <property type="project" value="UniProtKB-SubCell"/>
</dbReference>
<feature type="region of interest" description="Disordered" evidence="21">
    <location>
        <begin position="637"/>
        <end position="700"/>
    </location>
</feature>
<evidence type="ECO:0000256" key="11">
    <source>
        <dbReference type="ARBA" id="ARBA00022776"/>
    </source>
</evidence>
<keyword evidence="11" id="KW-0498">Mitosis</keyword>
<feature type="compositionally biased region" description="Polar residues" evidence="21">
    <location>
        <begin position="568"/>
        <end position="579"/>
    </location>
</feature>
<dbReference type="Pfam" id="PF12348">
    <property type="entry name" value="CLASP_N"/>
    <property type="match status" value="1"/>
</dbReference>
<dbReference type="GO" id="GO:0072686">
    <property type="term" value="C:mitotic spindle"/>
    <property type="evidence" value="ECO:0007669"/>
    <property type="project" value="TreeGrafter"/>
</dbReference>
<gene>
    <name evidence="24" type="primary">CLASP2</name>
</gene>
<dbReference type="InterPro" id="IPR016024">
    <property type="entry name" value="ARM-type_fold"/>
</dbReference>
<dbReference type="Pfam" id="PF23271">
    <property type="entry name" value="HEAT_GCN1"/>
    <property type="match status" value="1"/>
</dbReference>
<keyword evidence="10" id="KW-0677">Repeat</keyword>
<keyword evidence="14" id="KW-0206">Cytoskeleton</keyword>
<evidence type="ECO:0000313" key="24">
    <source>
        <dbReference type="RefSeq" id="XP_024599222.1"/>
    </source>
</evidence>
<reference evidence="24" key="1">
    <citation type="submission" date="2025-08" db="UniProtKB">
        <authorList>
            <consortium name="RefSeq"/>
        </authorList>
    </citation>
    <scope>IDENTIFICATION</scope>
    <source>
        <tissue evidence="24">Meat</tissue>
    </source>
</reference>
<feature type="compositionally biased region" description="Low complexity" evidence="21">
    <location>
        <begin position="549"/>
        <end position="567"/>
    </location>
</feature>
<dbReference type="GO" id="GO:0045180">
    <property type="term" value="C:basal cortex"/>
    <property type="evidence" value="ECO:0007669"/>
    <property type="project" value="TreeGrafter"/>
</dbReference>
<dbReference type="InterPro" id="IPR021133">
    <property type="entry name" value="HEAT_type_2"/>
</dbReference>
<dbReference type="GO" id="GO:0051301">
    <property type="term" value="P:cell division"/>
    <property type="evidence" value="ECO:0007669"/>
    <property type="project" value="UniProtKB-KW"/>
</dbReference>
<evidence type="ECO:0000256" key="5">
    <source>
        <dbReference type="ARBA" id="ARBA00009549"/>
    </source>
</evidence>
<dbReference type="PANTHER" id="PTHR21567">
    <property type="entry name" value="CLASP"/>
    <property type="match status" value="1"/>
</dbReference>
<dbReference type="PANTHER" id="PTHR21567:SF30">
    <property type="entry name" value="CLIP-ASSOCIATING PROTEIN 2"/>
    <property type="match status" value="1"/>
</dbReference>
<evidence type="ECO:0000259" key="22">
    <source>
        <dbReference type="SMART" id="SM01349"/>
    </source>
</evidence>
<dbReference type="GO" id="GO:0007026">
    <property type="term" value="P:negative regulation of microtubule depolymerization"/>
    <property type="evidence" value="ECO:0007669"/>
    <property type="project" value="UniProtKB-ARBA"/>
</dbReference>
<evidence type="ECO:0000256" key="9">
    <source>
        <dbReference type="ARBA" id="ARBA00022701"/>
    </source>
</evidence>
<evidence type="ECO:0000256" key="12">
    <source>
        <dbReference type="ARBA" id="ARBA00022838"/>
    </source>
</evidence>
<feature type="compositionally biased region" description="Low complexity" evidence="21">
    <location>
        <begin position="686"/>
        <end position="700"/>
    </location>
</feature>
<accession>A0A341BC15</accession>
<dbReference type="FunFam" id="1.25.10.10:FF:000031">
    <property type="entry name" value="CLIP-associating protein 1 isoform 2"/>
    <property type="match status" value="1"/>
</dbReference>
<evidence type="ECO:0000256" key="21">
    <source>
        <dbReference type="SAM" id="MobiDB-lite"/>
    </source>
</evidence>
<dbReference type="KEGG" id="nasi:112398744"/>
<evidence type="ECO:0000256" key="20">
    <source>
        <dbReference type="PROSITE-ProRule" id="PRU00103"/>
    </source>
</evidence>
<evidence type="ECO:0000256" key="4">
    <source>
        <dbReference type="ARBA" id="ARBA00004629"/>
    </source>
</evidence>
<keyword evidence="16" id="KW-0137">Centromere</keyword>
<dbReference type="GO" id="GO:0040001">
    <property type="term" value="P:establishment of mitotic spindle localization"/>
    <property type="evidence" value="ECO:0007669"/>
    <property type="project" value="TreeGrafter"/>
</dbReference>
<name>A0A341BC15_NEOAA</name>
<feature type="domain" description="TOG" evidence="22">
    <location>
        <begin position="1280"/>
        <end position="1516"/>
    </location>
</feature>
<dbReference type="CTD" id="23122"/>
<evidence type="ECO:0000256" key="13">
    <source>
        <dbReference type="ARBA" id="ARBA00023034"/>
    </source>
</evidence>